<protein>
    <submittedName>
        <fullName evidence="1">Chromosome 1 SCAF14995, whole genome shotgun sequence</fullName>
    </submittedName>
</protein>
<proteinExistence type="predicted"/>
<dbReference type="KEGG" id="tng:GSTEN00028775G001"/>
<dbReference type="AlphaFoldDB" id="Q4RUJ2"/>
<dbReference type="EMBL" id="CAAE01014995">
    <property type="protein sequence ID" value="CAG07940.1"/>
    <property type="molecule type" value="Genomic_DNA"/>
</dbReference>
<reference evidence="1" key="2">
    <citation type="submission" date="2004-02" db="EMBL/GenBank/DDBJ databases">
        <authorList>
            <consortium name="Genoscope"/>
            <consortium name="Whitehead Institute Centre for Genome Research"/>
        </authorList>
    </citation>
    <scope>NUCLEOTIDE SEQUENCE</scope>
</reference>
<reference evidence="1" key="1">
    <citation type="journal article" date="2004" name="Nature">
        <title>Genome duplication in the teleost fish Tetraodon nigroviridis reveals the early vertebrate proto-karyotype.</title>
        <authorList>
            <person name="Jaillon O."/>
            <person name="Aury J.-M."/>
            <person name="Brunet F."/>
            <person name="Petit J.-L."/>
            <person name="Stange-Thomann N."/>
            <person name="Mauceli E."/>
            <person name="Bouneau L."/>
            <person name="Fischer C."/>
            <person name="Ozouf-Costaz C."/>
            <person name="Bernot A."/>
            <person name="Nicaud S."/>
            <person name="Jaffe D."/>
            <person name="Fisher S."/>
            <person name="Lutfalla G."/>
            <person name="Dossat C."/>
            <person name="Segurens B."/>
            <person name="Dasilva C."/>
            <person name="Salanoubat M."/>
            <person name="Levy M."/>
            <person name="Boudet N."/>
            <person name="Castellano S."/>
            <person name="Anthouard V."/>
            <person name="Jubin C."/>
            <person name="Castelli V."/>
            <person name="Katinka M."/>
            <person name="Vacherie B."/>
            <person name="Biemont C."/>
            <person name="Skalli Z."/>
            <person name="Cattolico L."/>
            <person name="Poulain J."/>
            <person name="De Berardinis V."/>
            <person name="Cruaud C."/>
            <person name="Duprat S."/>
            <person name="Brottier P."/>
            <person name="Coutanceau J.-P."/>
            <person name="Gouzy J."/>
            <person name="Parra G."/>
            <person name="Lardier G."/>
            <person name="Chapple C."/>
            <person name="McKernan K.J."/>
            <person name="McEwan P."/>
            <person name="Bosak S."/>
            <person name="Kellis M."/>
            <person name="Volff J.-N."/>
            <person name="Guigo R."/>
            <person name="Zody M.C."/>
            <person name="Mesirov J."/>
            <person name="Lindblad-Toh K."/>
            <person name="Birren B."/>
            <person name="Nusbaum C."/>
            <person name="Kahn D."/>
            <person name="Robinson-Rechavi M."/>
            <person name="Laudet V."/>
            <person name="Schachter V."/>
            <person name="Quetier F."/>
            <person name="Saurin W."/>
            <person name="Scarpelli C."/>
            <person name="Wincker P."/>
            <person name="Lander E.S."/>
            <person name="Weissenbach J."/>
            <person name="Roest Crollius H."/>
        </authorList>
    </citation>
    <scope>NUCLEOTIDE SEQUENCE [LARGE SCALE GENOMIC DNA]</scope>
</reference>
<evidence type="ECO:0000313" key="1">
    <source>
        <dbReference type="EMBL" id="CAG07940.1"/>
    </source>
</evidence>
<accession>Q4RUJ2</accession>
<sequence length="30" mass="3346">MKRLCPCFSLLSLTVGILSPVHSSQESQRK</sequence>
<gene>
    <name evidence="1" type="ORF">GSTENG00028775001</name>
</gene>
<name>Q4RUJ2_TETNG</name>
<organism evidence="1">
    <name type="scientific">Tetraodon nigroviridis</name>
    <name type="common">Spotted green pufferfish</name>
    <name type="synonym">Chelonodon nigroviridis</name>
    <dbReference type="NCBI Taxonomy" id="99883"/>
    <lineage>
        <taxon>Eukaryota</taxon>
        <taxon>Metazoa</taxon>
        <taxon>Chordata</taxon>
        <taxon>Craniata</taxon>
        <taxon>Vertebrata</taxon>
        <taxon>Euteleostomi</taxon>
        <taxon>Actinopterygii</taxon>
        <taxon>Neopterygii</taxon>
        <taxon>Teleostei</taxon>
        <taxon>Neoteleostei</taxon>
        <taxon>Acanthomorphata</taxon>
        <taxon>Eupercaria</taxon>
        <taxon>Tetraodontiformes</taxon>
        <taxon>Tetradontoidea</taxon>
        <taxon>Tetraodontidae</taxon>
        <taxon>Tetraodon</taxon>
    </lineage>
</organism>